<feature type="transmembrane region" description="Helical" evidence="2">
    <location>
        <begin position="7"/>
        <end position="27"/>
    </location>
</feature>
<accession>A0A167GVA9</accession>
<evidence type="ECO:0000256" key="1">
    <source>
        <dbReference type="SAM" id="Coils"/>
    </source>
</evidence>
<comment type="caution">
    <text evidence="4">The sequence shown here is derived from an EMBL/GenBank/DDBJ whole genome shotgun (WGS) entry which is preliminary data.</text>
</comment>
<dbReference type="Proteomes" id="UP000077013">
    <property type="component" value="Unassembled WGS sequence"/>
</dbReference>
<evidence type="ECO:0000313" key="4">
    <source>
        <dbReference type="EMBL" id="OAB77940.1"/>
    </source>
</evidence>
<dbReference type="OrthoDB" id="9769132at2"/>
<keyword evidence="2" id="KW-1133">Transmembrane helix</keyword>
<dbReference type="STRING" id="1763537.ULVI_10645"/>
<evidence type="ECO:0000256" key="2">
    <source>
        <dbReference type="SAM" id="Phobius"/>
    </source>
</evidence>
<dbReference type="Pfam" id="PF02470">
    <property type="entry name" value="MlaD"/>
    <property type="match status" value="1"/>
</dbReference>
<keyword evidence="2" id="KW-0812">Transmembrane</keyword>
<dbReference type="PANTHER" id="PTHR33371:SF4">
    <property type="entry name" value="INTERMEMBRANE PHOSPHOLIPID TRANSPORT SYSTEM BINDING PROTEIN MLAD"/>
    <property type="match status" value="1"/>
</dbReference>
<keyword evidence="1" id="KW-0175">Coiled coil</keyword>
<gene>
    <name evidence="4" type="ORF">ULVI_10645</name>
</gene>
<dbReference type="PANTHER" id="PTHR33371">
    <property type="entry name" value="INTERMEMBRANE PHOSPHOLIPID TRANSPORT SYSTEM BINDING PROTEIN MLAD-RELATED"/>
    <property type="match status" value="1"/>
</dbReference>
<dbReference type="InterPro" id="IPR003399">
    <property type="entry name" value="Mce/MlaD"/>
</dbReference>
<dbReference type="EMBL" id="LRXL01000045">
    <property type="protein sequence ID" value="OAB77940.1"/>
    <property type="molecule type" value="Genomic_DNA"/>
</dbReference>
<feature type="domain" description="Mce/MlaD" evidence="3">
    <location>
        <begin position="36"/>
        <end position="110"/>
    </location>
</feature>
<evidence type="ECO:0000313" key="5">
    <source>
        <dbReference type="Proteomes" id="UP000077013"/>
    </source>
</evidence>
<reference evidence="4 5" key="1">
    <citation type="submission" date="2016-02" db="EMBL/GenBank/DDBJ databases">
        <title>Ulvibacter sp. LPB0005, isolated from Thais luteostoma.</title>
        <authorList>
            <person name="Shin S.-K."/>
            <person name="Yi H."/>
        </authorList>
    </citation>
    <scope>NUCLEOTIDE SEQUENCE [LARGE SCALE GENOMIC DNA]</scope>
    <source>
        <strain evidence="4 5">LPB0005</strain>
    </source>
</reference>
<feature type="coiled-coil region" evidence="1">
    <location>
        <begin position="264"/>
        <end position="291"/>
    </location>
</feature>
<sequence>MRLSREVKTGILAIGAILLFIFGYSYLKGTNLLEKKRTFFVKYDNVEGLAKSAPVTINGLNVGKVQSIDFANREGGLIVEFALDEDFDFSKNSLVRIYSSGLIGGKSLGVFPVYDRENIAKSGDTLRGEIEDGMLSAVTKALGPLEKKVNNTLATVDTLLLAFTDVVDEPTRRDLKSAIKNLNATLNSLNGVSTKLNGVLAGNSDKLDRTFTNLDITAKNFATLSDSLSQLETGKLVTDLQDVVSRFDAIVEGIDNGEGTVGKLLKDEQLYENLEGASRQLEELMQDLKLNPKRYVHLSIFGRKNKEYEKPEDPNK</sequence>
<proteinExistence type="predicted"/>
<organism evidence="4 5">
    <name type="scientific">Cochleicola gelatinilyticus</name>
    <dbReference type="NCBI Taxonomy" id="1763537"/>
    <lineage>
        <taxon>Bacteria</taxon>
        <taxon>Pseudomonadati</taxon>
        <taxon>Bacteroidota</taxon>
        <taxon>Flavobacteriia</taxon>
        <taxon>Flavobacteriales</taxon>
        <taxon>Flavobacteriaceae</taxon>
        <taxon>Cochleicola</taxon>
    </lineage>
</organism>
<dbReference type="RefSeq" id="WP_068592638.1">
    <property type="nucleotide sequence ID" value="NZ_LRXL01000045.1"/>
</dbReference>
<evidence type="ECO:0000259" key="3">
    <source>
        <dbReference type="Pfam" id="PF02470"/>
    </source>
</evidence>
<keyword evidence="2" id="KW-0472">Membrane</keyword>
<keyword evidence="5" id="KW-1185">Reference proteome</keyword>
<name>A0A167GVA9_9FLAO</name>
<dbReference type="InterPro" id="IPR052336">
    <property type="entry name" value="MlaD_Phospholipid_Transporter"/>
</dbReference>
<protein>
    <submittedName>
        <fullName evidence="4">ABC transporter substrate-binding protein</fullName>
    </submittedName>
</protein>
<dbReference type="AlphaFoldDB" id="A0A167GVA9"/>